<dbReference type="EMBL" id="CM046394">
    <property type="protein sequence ID" value="KAI8547625.1"/>
    <property type="molecule type" value="Genomic_DNA"/>
</dbReference>
<comment type="caution">
    <text evidence="1">The sequence shown here is derived from an EMBL/GenBank/DDBJ whole genome shotgun (WGS) entry which is preliminary data.</text>
</comment>
<accession>A0ACC0N2Z0</accession>
<evidence type="ECO:0000313" key="2">
    <source>
        <dbReference type="Proteomes" id="UP001062846"/>
    </source>
</evidence>
<reference evidence="1" key="1">
    <citation type="submission" date="2022-02" db="EMBL/GenBank/DDBJ databases">
        <title>Plant Genome Project.</title>
        <authorList>
            <person name="Zhang R.-G."/>
        </authorList>
    </citation>
    <scope>NUCLEOTIDE SEQUENCE</scope>
    <source>
        <strain evidence="1">AT1</strain>
    </source>
</reference>
<name>A0ACC0N2Z0_RHOML</name>
<organism evidence="1 2">
    <name type="scientific">Rhododendron molle</name>
    <name type="common">Chinese azalea</name>
    <name type="synonym">Azalea mollis</name>
    <dbReference type="NCBI Taxonomy" id="49168"/>
    <lineage>
        <taxon>Eukaryota</taxon>
        <taxon>Viridiplantae</taxon>
        <taxon>Streptophyta</taxon>
        <taxon>Embryophyta</taxon>
        <taxon>Tracheophyta</taxon>
        <taxon>Spermatophyta</taxon>
        <taxon>Magnoliopsida</taxon>
        <taxon>eudicotyledons</taxon>
        <taxon>Gunneridae</taxon>
        <taxon>Pentapetalae</taxon>
        <taxon>asterids</taxon>
        <taxon>Ericales</taxon>
        <taxon>Ericaceae</taxon>
        <taxon>Ericoideae</taxon>
        <taxon>Rhodoreae</taxon>
        <taxon>Rhododendron</taxon>
    </lineage>
</organism>
<evidence type="ECO:0000313" key="1">
    <source>
        <dbReference type="EMBL" id="KAI8547625.1"/>
    </source>
</evidence>
<protein>
    <submittedName>
        <fullName evidence="1">Uncharacterized protein</fullName>
    </submittedName>
</protein>
<keyword evidence="2" id="KW-1185">Reference proteome</keyword>
<sequence length="58" mass="6940">MHVPLAFRCLPHITHIGEIRLNRQKWWSSKQQWRIGNARMSKYGDFLCFKGISQLIEL</sequence>
<gene>
    <name evidence="1" type="ORF">RHMOL_Rhmol07G0210000</name>
</gene>
<proteinExistence type="predicted"/>
<dbReference type="Proteomes" id="UP001062846">
    <property type="component" value="Chromosome 7"/>
</dbReference>